<dbReference type="EMBL" id="CP021081">
    <property type="protein sequence ID" value="ASN80807.1"/>
    <property type="molecule type" value="Genomic_DNA"/>
</dbReference>
<dbReference type="GO" id="GO:0051082">
    <property type="term" value="F:unfolded protein binding"/>
    <property type="evidence" value="ECO:0007669"/>
    <property type="project" value="InterPro"/>
</dbReference>
<gene>
    <name evidence="4" type="ORF">DFI_07130</name>
</gene>
<evidence type="ECO:0000256" key="1">
    <source>
        <dbReference type="ARBA" id="ARBA00009091"/>
    </source>
</evidence>
<evidence type="ECO:0000313" key="4">
    <source>
        <dbReference type="EMBL" id="ASN80807.1"/>
    </source>
</evidence>
<evidence type="ECO:0000313" key="5">
    <source>
        <dbReference type="Proteomes" id="UP000259030"/>
    </source>
</evidence>
<dbReference type="PANTHER" id="PTHR35089">
    <property type="entry name" value="CHAPERONE PROTEIN SKP"/>
    <property type="match status" value="1"/>
</dbReference>
<keyword evidence="2 3" id="KW-0732">Signal</keyword>
<dbReference type="KEGG" id="dfc:DFI_07130"/>
<dbReference type="PANTHER" id="PTHR35089:SF1">
    <property type="entry name" value="CHAPERONE PROTEIN SKP"/>
    <property type="match status" value="1"/>
</dbReference>
<feature type="chain" id="PRO_5011288259" evidence="3">
    <location>
        <begin position="23"/>
        <end position="159"/>
    </location>
</feature>
<comment type="similarity">
    <text evidence="1">Belongs to the Skp family.</text>
</comment>
<dbReference type="RefSeq" id="WP_043776634.1">
    <property type="nucleotide sequence ID" value="NZ_CP021081.1"/>
</dbReference>
<dbReference type="InterPro" id="IPR005632">
    <property type="entry name" value="Chaperone_Skp"/>
</dbReference>
<dbReference type="AlphaFoldDB" id="A0A221SVX7"/>
<evidence type="ECO:0000256" key="2">
    <source>
        <dbReference type="ARBA" id="ARBA00022729"/>
    </source>
</evidence>
<keyword evidence="5" id="KW-1185">Reference proteome</keyword>
<protein>
    <submittedName>
        <fullName evidence="4">Outer membrane chaperone OmpH</fullName>
    </submittedName>
</protein>
<evidence type="ECO:0000256" key="3">
    <source>
        <dbReference type="SAM" id="SignalP"/>
    </source>
</evidence>
<dbReference type="Proteomes" id="UP000259030">
    <property type="component" value="Chromosome"/>
</dbReference>
<dbReference type="GO" id="GO:0005829">
    <property type="term" value="C:cytosol"/>
    <property type="evidence" value="ECO:0007669"/>
    <property type="project" value="TreeGrafter"/>
</dbReference>
<dbReference type="SMART" id="SM00935">
    <property type="entry name" value="OmpH"/>
    <property type="match status" value="1"/>
</dbReference>
<dbReference type="Pfam" id="PF03938">
    <property type="entry name" value="OmpH"/>
    <property type="match status" value="1"/>
</dbReference>
<reference evidence="4 5" key="1">
    <citation type="submission" date="2017-05" db="EMBL/GenBank/DDBJ databases">
        <title>The complete genome sequence of Deinococcus ficus isolated from the rhizosphere of the Ficus religiosa L. in Taiwan.</title>
        <authorList>
            <person name="Wu K.-M."/>
            <person name="Liao T.-L."/>
            <person name="Liu Y.-M."/>
            <person name="Young C.-C."/>
            <person name="Tsai S.-F."/>
        </authorList>
    </citation>
    <scope>NUCLEOTIDE SEQUENCE [LARGE SCALE GENOMIC DNA]</scope>
    <source>
        <strain evidence="4 5">CC-FR2-10</strain>
    </source>
</reference>
<dbReference type="STRING" id="317577.GCA_000419625_02492"/>
<accession>A0A221SVX7</accession>
<proteinExistence type="inferred from homology"/>
<dbReference type="Gene3D" id="3.30.910.20">
    <property type="entry name" value="Skp domain"/>
    <property type="match status" value="1"/>
</dbReference>
<dbReference type="InterPro" id="IPR024930">
    <property type="entry name" value="Skp_dom_sf"/>
</dbReference>
<feature type="signal peptide" evidence="3">
    <location>
        <begin position="1"/>
        <end position="22"/>
    </location>
</feature>
<dbReference type="SUPFAM" id="SSF111384">
    <property type="entry name" value="OmpH-like"/>
    <property type="match status" value="1"/>
</dbReference>
<name>A0A221SVX7_9DEIO</name>
<dbReference type="GO" id="GO:0050821">
    <property type="term" value="P:protein stabilization"/>
    <property type="evidence" value="ECO:0007669"/>
    <property type="project" value="TreeGrafter"/>
</dbReference>
<sequence length="159" mass="16635">MTLNKRFLPLLLLPLVAVAPQAQTPKGKLGYLNVQAAVKAMSGSANYLSVVAKADSDLAARQKTIQNLAKTANATKAAKDITALQNAQKAYAQAQSSHMQAINKAMQPLAAKLNPVVAKTAKANGYTVILDQRVAAQSNLVVYANAGADLTPAVIKALK</sequence>
<organism evidence="4 5">
    <name type="scientific">Deinococcus ficus</name>
    <dbReference type="NCBI Taxonomy" id="317577"/>
    <lineage>
        <taxon>Bacteria</taxon>
        <taxon>Thermotogati</taxon>
        <taxon>Deinococcota</taxon>
        <taxon>Deinococci</taxon>
        <taxon>Deinococcales</taxon>
        <taxon>Deinococcaceae</taxon>
        <taxon>Deinococcus</taxon>
    </lineage>
</organism>